<name>A0A7D9DG63_PARCT</name>
<dbReference type="Proteomes" id="UP001152795">
    <property type="component" value="Unassembled WGS sequence"/>
</dbReference>
<dbReference type="InterPro" id="IPR001875">
    <property type="entry name" value="DED_dom"/>
</dbReference>
<comment type="caution">
    <text evidence="1">The sequence shown here is derived from an EMBL/GenBank/DDBJ whole genome shotgun (WGS) entry which is preliminary data.</text>
</comment>
<dbReference type="OrthoDB" id="5989031at2759"/>
<organism evidence="1 2">
    <name type="scientific">Paramuricea clavata</name>
    <name type="common">Red gorgonian</name>
    <name type="synonym">Violescent sea-whip</name>
    <dbReference type="NCBI Taxonomy" id="317549"/>
    <lineage>
        <taxon>Eukaryota</taxon>
        <taxon>Metazoa</taxon>
        <taxon>Cnidaria</taxon>
        <taxon>Anthozoa</taxon>
        <taxon>Octocorallia</taxon>
        <taxon>Malacalcyonacea</taxon>
        <taxon>Plexauridae</taxon>
        <taxon>Paramuricea</taxon>
    </lineage>
</organism>
<dbReference type="GO" id="GO:0042981">
    <property type="term" value="P:regulation of apoptotic process"/>
    <property type="evidence" value="ECO:0007669"/>
    <property type="project" value="InterPro"/>
</dbReference>
<evidence type="ECO:0000313" key="1">
    <source>
        <dbReference type="EMBL" id="CAB3982550.1"/>
    </source>
</evidence>
<reference evidence="1" key="1">
    <citation type="submission" date="2020-04" db="EMBL/GenBank/DDBJ databases">
        <authorList>
            <person name="Alioto T."/>
            <person name="Alioto T."/>
            <person name="Gomez Garrido J."/>
        </authorList>
    </citation>
    <scope>NUCLEOTIDE SEQUENCE</scope>
    <source>
        <strain evidence="1">A484AB</strain>
    </source>
</reference>
<evidence type="ECO:0000313" key="2">
    <source>
        <dbReference type="Proteomes" id="UP001152795"/>
    </source>
</evidence>
<accession>A0A7D9DG63</accession>
<dbReference type="PROSITE" id="PS50168">
    <property type="entry name" value="DED"/>
    <property type="match status" value="1"/>
</dbReference>
<keyword evidence="2" id="KW-1185">Reference proteome</keyword>
<protein>
    <submittedName>
        <fullName evidence="1">Uncharacterized protein LOC111323014</fullName>
    </submittedName>
</protein>
<dbReference type="AlphaFoldDB" id="A0A7D9DG63"/>
<dbReference type="SUPFAM" id="SSF47986">
    <property type="entry name" value="DEATH domain"/>
    <property type="match status" value="1"/>
</dbReference>
<dbReference type="InterPro" id="IPR011029">
    <property type="entry name" value="DEATH-like_dom_sf"/>
</dbReference>
<dbReference type="EMBL" id="CACRXK020000515">
    <property type="protein sequence ID" value="CAB3982550.1"/>
    <property type="molecule type" value="Genomic_DNA"/>
</dbReference>
<dbReference type="Pfam" id="PF01335">
    <property type="entry name" value="DED"/>
    <property type="match status" value="1"/>
</dbReference>
<sequence length="230" mass="26241">MANRFRILLNWISARLNEHEIRSLVLMCDVPESLRAGLKDGISLFDNLIKRDIINEHKRDKLKLVLKNLSPKRRDLIREIENFENGMPTRDDVSSTLSSNVSMPSTITPVSRSDMKETRKETCCTIDCPCMVMSCYKYGGKIRWSYVVLSTFFLVCLLIVALLWYADVPKVNEAITSDEHVKKAGPFVLLAIVVLFLACLFSMCYVKKRRDRQSKKNATAAGNQNGMQEV</sequence>
<dbReference type="Gene3D" id="1.10.533.10">
    <property type="entry name" value="Death Domain, Fas"/>
    <property type="match status" value="1"/>
</dbReference>
<proteinExistence type="predicted"/>
<gene>
    <name evidence="1" type="ORF">PACLA_8A006527</name>
</gene>